<dbReference type="CDD" id="cd00377">
    <property type="entry name" value="ICL_PEPM"/>
    <property type="match status" value="1"/>
</dbReference>
<dbReference type="Gene3D" id="3.20.20.60">
    <property type="entry name" value="Phosphoenolpyruvate-binding domains"/>
    <property type="match status" value="1"/>
</dbReference>
<dbReference type="InterPro" id="IPR040442">
    <property type="entry name" value="Pyrv_kinase-like_dom_sf"/>
</dbReference>
<dbReference type="SUPFAM" id="SSF51621">
    <property type="entry name" value="Phosphoenolpyruvate/pyruvate domain"/>
    <property type="match status" value="1"/>
</dbReference>
<dbReference type="InterPro" id="IPR039556">
    <property type="entry name" value="ICL/PEPM"/>
</dbReference>
<dbReference type="GO" id="GO:0016829">
    <property type="term" value="F:lyase activity"/>
    <property type="evidence" value="ECO:0007669"/>
    <property type="project" value="UniProtKB-KW"/>
</dbReference>
<keyword evidence="1" id="KW-0456">Lyase</keyword>
<evidence type="ECO:0000313" key="2">
    <source>
        <dbReference type="Proteomes" id="UP001501442"/>
    </source>
</evidence>
<dbReference type="InterPro" id="IPR015813">
    <property type="entry name" value="Pyrv/PenolPyrv_kinase-like_dom"/>
</dbReference>
<dbReference type="PANTHER" id="PTHR42905">
    <property type="entry name" value="PHOSPHOENOLPYRUVATE CARBOXYLASE"/>
    <property type="match status" value="1"/>
</dbReference>
<dbReference type="PANTHER" id="PTHR42905:SF5">
    <property type="entry name" value="CARBOXYVINYL-CARBOXYPHOSPHONATE PHOSPHORYLMUTASE, CHLOROPLASTIC"/>
    <property type="match status" value="1"/>
</dbReference>
<evidence type="ECO:0000313" key="1">
    <source>
        <dbReference type="EMBL" id="GAA4627234.1"/>
    </source>
</evidence>
<comment type="caution">
    <text evidence="1">The sequence shown here is derived from an EMBL/GenBank/DDBJ whole genome shotgun (WGS) entry which is preliminary data.</text>
</comment>
<reference evidence="2" key="1">
    <citation type="journal article" date="2019" name="Int. J. Syst. Evol. Microbiol.">
        <title>The Global Catalogue of Microorganisms (GCM) 10K type strain sequencing project: providing services to taxonomists for standard genome sequencing and annotation.</title>
        <authorList>
            <consortium name="The Broad Institute Genomics Platform"/>
            <consortium name="The Broad Institute Genome Sequencing Center for Infectious Disease"/>
            <person name="Wu L."/>
            <person name="Ma J."/>
        </authorList>
    </citation>
    <scope>NUCLEOTIDE SEQUENCE [LARGE SCALE GENOMIC DNA]</scope>
    <source>
        <strain evidence="2">JCM 17939</strain>
    </source>
</reference>
<dbReference type="Pfam" id="PF13714">
    <property type="entry name" value="PEP_mutase"/>
    <property type="match status" value="1"/>
</dbReference>
<dbReference type="Proteomes" id="UP001501442">
    <property type="component" value="Unassembled WGS sequence"/>
</dbReference>
<organism evidence="1 2">
    <name type="scientific">Actinoallomurus vinaceus</name>
    <dbReference type="NCBI Taxonomy" id="1080074"/>
    <lineage>
        <taxon>Bacteria</taxon>
        <taxon>Bacillati</taxon>
        <taxon>Actinomycetota</taxon>
        <taxon>Actinomycetes</taxon>
        <taxon>Streptosporangiales</taxon>
        <taxon>Thermomonosporaceae</taxon>
        <taxon>Actinoallomurus</taxon>
    </lineage>
</organism>
<protein>
    <submittedName>
        <fullName evidence="1">Methylisocitrate lyase</fullName>
    </submittedName>
</protein>
<keyword evidence="2" id="KW-1185">Reference proteome</keyword>
<name>A0ABP8UCI1_9ACTN</name>
<dbReference type="EMBL" id="BAABHK010000005">
    <property type="protein sequence ID" value="GAA4627234.1"/>
    <property type="molecule type" value="Genomic_DNA"/>
</dbReference>
<dbReference type="RefSeq" id="WP_345432261.1">
    <property type="nucleotide sequence ID" value="NZ_BAABHK010000005.1"/>
</dbReference>
<proteinExistence type="predicted"/>
<accession>A0ABP8UCI1</accession>
<gene>
    <name evidence="1" type="primary">prpB</name>
    <name evidence="1" type="ORF">GCM10023196_038620</name>
</gene>
<sequence length="256" mass="26797">MTSPRLLPGIHDMISALTAAAHFDGLFVSGFGFSASHYGLPDVGFIAWPDMIAFVGRLRAALPGHELLVDVDDGYGGPEIAGHVVRRLASAGATGVVLEDQARPRRFGHLAGKRLVPLPDQLEKLNAVLRARDGLAVIARTDAAEEPEIVRRVNAYVEAGADGVLVAGISNTRLIGLTRDAIGGRTLVFDQVPGGRSPWLSHAELAGLGVDVVVHSTTCLLAARAAMDGALHAMKTGRRAEGVADVADCLALLDVP</sequence>